<sequence length="138" mass="15821">MCSSSLVSSIKNSRLLKIPNRRRSHGTACLAEERLRESSVFPAIRFSIRLPQRRKTLSFSQSILSPNLSTAINFNGSNRLDLTLHTGCKRVRRFHSIYPPQPTNATPTWLSSSYTTALVYPARFFRHLKSKRSHPNFF</sequence>
<reference evidence="1" key="1">
    <citation type="submission" date="2017-12" db="EMBL/GenBank/DDBJ databases">
        <title>Gene loss provides genomic basis for host adaptation in cereal stripe rust fungi.</title>
        <authorList>
            <person name="Xia C."/>
        </authorList>
    </citation>
    <scope>NUCLEOTIDE SEQUENCE [LARGE SCALE GENOMIC DNA]</scope>
    <source>
        <strain evidence="1">93-210</strain>
    </source>
</reference>
<proteinExistence type="predicted"/>
<keyword evidence="2" id="KW-1185">Reference proteome</keyword>
<gene>
    <name evidence="1" type="ORF">PSTT_04674</name>
</gene>
<name>A0A2S4VRI2_9BASI</name>
<dbReference type="Proteomes" id="UP000239156">
    <property type="component" value="Unassembled WGS sequence"/>
</dbReference>
<organism evidence="1 2">
    <name type="scientific">Puccinia striiformis</name>
    <dbReference type="NCBI Taxonomy" id="27350"/>
    <lineage>
        <taxon>Eukaryota</taxon>
        <taxon>Fungi</taxon>
        <taxon>Dikarya</taxon>
        <taxon>Basidiomycota</taxon>
        <taxon>Pucciniomycotina</taxon>
        <taxon>Pucciniomycetes</taxon>
        <taxon>Pucciniales</taxon>
        <taxon>Pucciniaceae</taxon>
        <taxon>Puccinia</taxon>
    </lineage>
</organism>
<dbReference type="VEuPathDB" id="FungiDB:PSTT_04674"/>
<evidence type="ECO:0000313" key="2">
    <source>
        <dbReference type="Proteomes" id="UP000239156"/>
    </source>
</evidence>
<accession>A0A2S4VRI2</accession>
<comment type="caution">
    <text evidence="1">The sequence shown here is derived from an EMBL/GenBank/DDBJ whole genome shotgun (WGS) entry which is preliminary data.</text>
</comment>
<dbReference type="AlphaFoldDB" id="A0A2S4VRI2"/>
<evidence type="ECO:0000313" key="1">
    <source>
        <dbReference type="EMBL" id="POW12145.1"/>
    </source>
</evidence>
<dbReference type="EMBL" id="PKSL01000033">
    <property type="protein sequence ID" value="POW12145.1"/>
    <property type="molecule type" value="Genomic_DNA"/>
</dbReference>
<dbReference type="VEuPathDB" id="FungiDB:PSHT_04105"/>
<protein>
    <submittedName>
        <fullName evidence="1">Uncharacterized protein</fullName>
    </submittedName>
</protein>